<dbReference type="AlphaFoldDB" id="A0A3P6SBZ4"/>
<dbReference type="OMA" id="HELICHS"/>
<evidence type="ECO:0000313" key="2">
    <source>
        <dbReference type="Proteomes" id="UP000277928"/>
    </source>
</evidence>
<keyword evidence="2" id="KW-1185">Reference proteome</keyword>
<proteinExistence type="predicted"/>
<gene>
    <name evidence="1" type="ORF">NLS_LOCUS846</name>
</gene>
<protein>
    <recommendedName>
        <fullName evidence="3">CHHC U11-48K-type domain-containing protein</fullName>
    </recommendedName>
</protein>
<evidence type="ECO:0008006" key="3">
    <source>
        <dbReference type="Google" id="ProtNLM"/>
    </source>
</evidence>
<name>A0A3P6SBZ4_LITSI</name>
<dbReference type="EMBL" id="UYRX01000024">
    <property type="protein sequence ID" value="VDK69687.1"/>
    <property type="molecule type" value="Genomic_DNA"/>
</dbReference>
<accession>A0A3P6SBZ4</accession>
<evidence type="ECO:0000313" key="1">
    <source>
        <dbReference type="EMBL" id="VDK69687.1"/>
    </source>
</evidence>
<dbReference type="STRING" id="42156.A0A3P6SBZ4"/>
<dbReference type="Proteomes" id="UP000277928">
    <property type="component" value="Unassembled WGS sequence"/>
</dbReference>
<organism evidence="1 2">
    <name type="scientific">Litomosoides sigmodontis</name>
    <name type="common">Filarial nematode worm</name>
    <dbReference type="NCBI Taxonomy" id="42156"/>
    <lineage>
        <taxon>Eukaryota</taxon>
        <taxon>Metazoa</taxon>
        <taxon>Ecdysozoa</taxon>
        <taxon>Nematoda</taxon>
        <taxon>Chromadorea</taxon>
        <taxon>Rhabditida</taxon>
        <taxon>Spirurina</taxon>
        <taxon>Spiruromorpha</taxon>
        <taxon>Filarioidea</taxon>
        <taxon>Onchocercidae</taxon>
        <taxon>Litomosoides</taxon>
    </lineage>
</organism>
<reference evidence="1 2" key="1">
    <citation type="submission" date="2018-08" db="EMBL/GenBank/DDBJ databases">
        <authorList>
            <person name="Laetsch R D."/>
            <person name="Stevens L."/>
            <person name="Kumar S."/>
            <person name="Blaxter L. M."/>
        </authorList>
    </citation>
    <scope>NUCLEOTIDE SEQUENCE [LARGE SCALE GENOMIC DNA]</scope>
</reference>
<dbReference type="OrthoDB" id="5790629at2759"/>
<sequence length="106" mass="12259">MQLEKKEKKAAAAGAIVCPYSEGHPHVIRVCDVLLHLAKCRRLYYKQYGFKAELTRCKYNGCHYVLAPEAALHELTCHSRARYQECRLEMRCPPVPLQPIVYARKE</sequence>